<dbReference type="STRING" id="1454003.AW10_01728"/>
<evidence type="ECO:0000313" key="3">
    <source>
        <dbReference type="EMBL" id="EXI80585.1"/>
    </source>
</evidence>
<dbReference type="Pfam" id="PF10087">
    <property type="entry name" value="DUF2325"/>
    <property type="match status" value="1"/>
</dbReference>
<sequence length="442" mass="48614">MSDLPFGLPGDAFDVAAQRPQLAFSKQVRAPLVAAEAKTMPGGSRRRKLWELPARFHCPLIGVCFEVDELRALMSRVMNVPRETTDFVLHTTAVSECETRTQLSSLLHKQLEKRFQLQVRKLSCTKGAQELHARWREFCATGTDIPGALWASWTHSSCDSTLEQQIFRDIHMIQHQVGSGTRADLSRLQVLRTENAALRKQLLEARAETETQRAEKSRELQRLGEQIARLRADLGGKNGLVAVLTGQLDTLRQSLPDLKDRQILARRASDADARSTALRAKAADLEDEVERLRRLACHAEASIEHLLAVGDREADKQSAVANRTQPTLSGKRILCVGGRSGSIDGYRKVVEQRGGNFLHHDGGLEESLHRIDAALAAADLVICQAGCISHNAYWRVKEQCKRTGKQCVFLKSPGIASFGRVVGAVCAQEGDATVDGTPAAPA</sequence>
<name>A0A011PUU0_9PROT</name>
<comment type="similarity">
    <text evidence="1">Belongs to the UPF0751 family.</text>
</comment>
<evidence type="ECO:0000313" key="4">
    <source>
        <dbReference type="Proteomes" id="UP000021816"/>
    </source>
</evidence>
<gene>
    <name evidence="3" type="ORF">AW10_01728</name>
</gene>
<dbReference type="AlphaFoldDB" id="A0A011PUU0"/>
<evidence type="ECO:0008006" key="5">
    <source>
        <dbReference type="Google" id="ProtNLM"/>
    </source>
</evidence>
<organism evidence="3 4">
    <name type="scientific">Candidatus Accumulibacter appositus</name>
    <dbReference type="NCBI Taxonomy" id="1454003"/>
    <lineage>
        <taxon>Bacteria</taxon>
        <taxon>Pseudomonadati</taxon>
        <taxon>Pseudomonadota</taxon>
        <taxon>Betaproteobacteria</taxon>
        <taxon>Candidatus Accumulibacter</taxon>
    </lineage>
</organism>
<reference evidence="3 4" key="1">
    <citation type="submission" date="2014-02" db="EMBL/GenBank/DDBJ databases">
        <title>Expanding our view of genomic diversity in Candidatus Accumulibacter clades.</title>
        <authorList>
            <person name="Skennerton C.T."/>
            <person name="Barr J.J."/>
            <person name="Slater F.R."/>
            <person name="Bond P.L."/>
            <person name="Tyson G.W."/>
        </authorList>
    </citation>
    <scope>NUCLEOTIDE SEQUENCE [LARGE SCALE GENOMIC DNA]</scope>
    <source>
        <strain evidence="4">BA-92</strain>
    </source>
</reference>
<protein>
    <recommendedName>
        <fullName evidence="5">DUF2325 domain-containing protein</fullName>
    </recommendedName>
</protein>
<dbReference type="InterPro" id="IPR016772">
    <property type="entry name" value="UCP020408"/>
</dbReference>
<feature type="coiled-coil region" evidence="2">
    <location>
        <begin position="268"/>
        <end position="295"/>
    </location>
</feature>
<dbReference type="EMBL" id="JEMX01000030">
    <property type="protein sequence ID" value="EXI80585.1"/>
    <property type="molecule type" value="Genomic_DNA"/>
</dbReference>
<keyword evidence="2" id="KW-0175">Coiled coil</keyword>
<evidence type="ECO:0000256" key="1">
    <source>
        <dbReference type="ARBA" id="ARBA00007189"/>
    </source>
</evidence>
<comment type="caution">
    <text evidence="3">The sequence shown here is derived from an EMBL/GenBank/DDBJ whole genome shotgun (WGS) entry which is preliminary data.</text>
</comment>
<proteinExistence type="inferred from homology"/>
<dbReference type="Proteomes" id="UP000021816">
    <property type="component" value="Unassembled WGS sequence"/>
</dbReference>
<dbReference type="PATRIC" id="fig|1454003.3.peg.1779"/>
<feature type="coiled-coil region" evidence="2">
    <location>
        <begin position="188"/>
        <end position="233"/>
    </location>
</feature>
<evidence type="ECO:0000256" key="2">
    <source>
        <dbReference type="SAM" id="Coils"/>
    </source>
</evidence>
<accession>A0A011PUU0</accession>